<dbReference type="InterPro" id="IPR000834">
    <property type="entry name" value="Peptidase_M14"/>
</dbReference>
<keyword evidence="3" id="KW-0645">Protease</keyword>
<name>A0A346XV73_9ACTN</name>
<dbReference type="InterPro" id="IPR006311">
    <property type="entry name" value="TAT_signal"/>
</dbReference>
<evidence type="ECO:0000313" key="11">
    <source>
        <dbReference type="Proteomes" id="UP000264006"/>
    </source>
</evidence>
<dbReference type="Pfam" id="PF00246">
    <property type="entry name" value="Peptidase_M14"/>
    <property type="match status" value="1"/>
</dbReference>
<feature type="chain" id="PRO_5039179880" evidence="8">
    <location>
        <begin position="27"/>
        <end position="583"/>
    </location>
</feature>
<keyword evidence="6" id="KW-0482">Metalloprotease</keyword>
<keyword evidence="4" id="KW-0378">Hydrolase</keyword>
<keyword evidence="5" id="KW-0862">Zinc</keyword>
<gene>
    <name evidence="10" type="ORF">DVS28_a1421</name>
</gene>
<dbReference type="EMBL" id="CP031165">
    <property type="protein sequence ID" value="AXV06120.1"/>
    <property type="molecule type" value="Genomic_DNA"/>
</dbReference>
<dbReference type="PANTHER" id="PTHR11705">
    <property type="entry name" value="PROTEASE FAMILY M14 CARBOXYPEPTIDASE A,B"/>
    <property type="match status" value="1"/>
</dbReference>
<evidence type="ECO:0000256" key="1">
    <source>
        <dbReference type="ARBA" id="ARBA00001947"/>
    </source>
</evidence>
<proteinExistence type="inferred from homology"/>
<dbReference type="PANTHER" id="PTHR11705:SF143">
    <property type="entry name" value="SLL0236 PROTEIN"/>
    <property type="match status" value="1"/>
</dbReference>
<dbReference type="SUPFAM" id="SSF53187">
    <property type="entry name" value="Zn-dependent exopeptidases"/>
    <property type="match status" value="1"/>
</dbReference>
<keyword evidence="8" id="KW-0732">Signal</keyword>
<feature type="active site" description="Proton donor/acceptor" evidence="7">
    <location>
        <position position="429"/>
    </location>
</feature>
<feature type="signal peptide" evidence="8">
    <location>
        <begin position="1"/>
        <end position="26"/>
    </location>
</feature>
<comment type="cofactor">
    <cofactor evidence="1">
        <name>Zn(2+)</name>
        <dbReference type="ChEBI" id="CHEBI:29105"/>
    </cofactor>
</comment>
<dbReference type="PROSITE" id="PS51318">
    <property type="entry name" value="TAT"/>
    <property type="match status" value="1"/>
</dbReference>
<evidence type="ECO:0000256" key="4">
    <source>
        <dbReference type="ARBA" id="ARBA00022801"/>
    </source>
</evidence>
<dbReference type="GO" id="GO:0004181">
    <property type="term" value="F:metallocarboxypeptidase activity"/>
    <property type="evidence" value="ECO:0007669"/>
    <property type="project" value="InterPro"/>
</dbReference>
<dbReference type="SMART" id="SM00631">
    <property type="entry name" value="Zn_pept"/>
    <property type="match status" value="1"/>
</dbReference>
<dbReference type="PROSITE" id="PS52035">
    <property type="entry name" value="PEPTIDASE_M14"/>
    <property type="match status" value="1"/>
</dbReference>
<dbReference type="RefSeq" id="WP_114590821.1">
    <property type="nucleotide sequence ID" value="NZ_CP031165.1"/>
</dbReference>
<keyword evidence="11" id="KW-1185">Reference proteome</keyword>
<dbReference type="GO" id="GO:0005615">
    <property type="term" value="C:extracellular space"/>
    <property type="evidence" value="ECO:0007669"/>
    <property type="project" value="TreeGrafter"/>
</dbReference>
<evidence type="ECO:0000256" key="6">
    <source>
        <dbReference type="ARBA" id="ARBA00023049"/>
    </source>
</evidence>
<protein>
    <submittedName>
        <fullName evidence="10">Carboxypeptidase T</fullName>
    </submittedName>
</protein>
<keyword evidence="10" id="KW-0121">Carboxypeptidase</keyword>
<evidence type="ECO:0000256" key="8">
    <source>
        <dbReference type="SAM" id="SignalP"/>
    </source>
</evidence>
<evidence type="ECO:0000256" key="3">
    <source>
        <dbReference type="ARBA" id="ARBA00022670"/>
    </source>
</evidence>
<evidence type="ECO:0000313" key="10">
    <source>
        <dbReference type="EMBL" id="AXV06120.1"/>
    </source>
</evidence>
<comment type="similarity">
    <text evidence="2 7">Belongs to the peptidase M14 family.</text>
</comment>
<reference evidence="10 11" key="1">
    <citation type="submission" date="2018-09" db="EMBL/GenBank/DDBJ databases">
        <title>Complete genome sequence of Euzebya sp. DY32-46 isolated from seawater of Pacific Ocean.</title>
        <authorList>
            <person name="Xu L."/>
            <person name="Wu Y.-H."/>
            <person name="Xu X.-W."/>
        </authorList>
    </citation>
    <scope>NUCLEOTIDE SEQUENCE [LARGE SCALE GENOMIC DNA]</scope>
    <source>
        <strain evidence="10 11">DY32-46</strain>
    </source>
</reference>
<dbReference type="Proteomes" id="UP000264006">
    <property type="component" value="Chromosome"/>
</dbReference>
<evidence type="ECO:0000259" key="9">
    <source>
        <dbReference type="PROSITE" id="PS52035"/>
    </source>
</evidence>
<evidence type="ECO:0000256" key="2">
    <source>
        <dbReference type="ARBA" id="ARBA00005988"/>
    </source>
</evidence>
<dbReference type="AlphaFoldDB" id="A0A346XV73"/>
<accession>A0A346XV73</accession>
<dbReference type="Gene3D" id="3.40.630.10">
    <property type="entry name" value="Zn peptidases"/>
    <property type="match status" value="1"/>
</dbReference>
<feature type="domain" description="Peptidase M14" evidence="9">
    <location>
        <begin position="126"/>
        <end position="466"/>
    </location>
</feature>
<dbReference type="GO" id="GO:0008270">
    <property type="term" value="F:zinc ion binding"/>
    <property type="evidence" value="ECO:0007669"/>
    <property type="project" value="InterPro"/>
</dbReference>
<dbReference type="KEGG" id="euz:DVS28_a1421"/>
<evidence type="ECO:0000256" key="7">
    <source>
        <dbReference type="PROSITE-ProRule" id="PRU01379"/>
    </source>
</evidence>
<sequence length="583" mass="62483">MAISRRSFLRAAALSMGAIGMGATTAAASSVSVLPSTLKDVLQVVVAFPRTDRHRAALANFDDTHAIVDGGAELLLWPGDLARLQATGMPYEVRIADLLAHEAASASTGSASVSAAAVAVPGMVTDYRDLADFHAVFEQLERDTAEHATLNARPFTLPLRSFEGREVKGVEIWMGEEGDGRGIAYFDGCHHAREWPAAEYPALFARWLVDEAFAGNPRVTAMLAGVKVRIVPVINVDGFEYSRSWDGTVLDNSNLGIVAGGQGAYVRKTQRNNPLVTTGVDSPIFYGVDPNRNYAYLWGGTTGSLVNGIDAPIYASTSSNPLDQTYYGTEPFSEPEVANNRDFFLHNNVITYLSNHTSGRLILRPWGHTTAPCPDDALLKEMGAAMSLATETDDLVGYESKIGLGLYPTLGTSNDWAYAATGTLGYVIEHSTSFHPGYFSLHGPGTQWPQVMEMFLRTAEYAADDPCFATLTGKITDAGGAPLAGTITLAKTFTTPFAGLEEYQGTGQLTAMASELEETIELTLEVGPTGAWEWHVNPSTRPIAEIGNAVETYRMTVTTAAGTHTQDVEVARGQALTLDVVIA</sequence>
<dbReference type="OrthoDB" id="5240362at2"/>
<evidence type="ECO:0000256" key="5">
    <source>
        <dbReference type="ARBA" id="ARBA00022833"/>
    </source>
</evidence>
<organism evidence="10 11">
    <name type="scientific">Euzebya pacifica</name>
    <dbReference type="NCBI Taxonomy" id="1608957"/>
    <lineage>
        <taxon>Bacteria</taxon>
        <taxon>Bacillati</taxon>
        <taxon>Actinomycetota</taxon>
        <taxon>Nitriliruptoria</taxon>
        <taxon>Euzebyales</taxon>
    </lineage>
</organism>
<dbReference type="GO" id="GO:0006508">
    <property type="term" value="P:proteolysis"/>
    <property type="evidence" value="ECO:0007669"/>
    <property type="project" value="UniProtKB-KW"/>
</dbReference>